<accession>A0A0A6VAJ3</accession>
<dbReference type="NCBIfam" id="TIGR00176">
    <property type="entry name" value="mobB"/>
    <property type="match status" value="1"/>
</dbReference>
<dbReference type="InterPro" id="IPR004435">
    <property type="entry name" value="MobB_dom"/>
</dbReference>
<protein>
    <submittedName>
        <fullName evidence="3">Molybdopterin-guanine dinucleotide biosynthesis protein B</fullName>
    </submittedName>
</protein>
<reference evidence="2 4" key="1">
    <citation type="submission" date="2014-10" db="EMBL/GenBank/DDBJ databases">
        <title>Draft genome of phytase producing Bacillus ginsengihumi strain M2.11.</title>
        <authorList>
            <person name="Toymentseva A."/>
            <person name="Boulygina E.A."/>
            <person name="Kazakov S.V."/>
            <person name="Kayumov I."/>
            <person name="Suleimanova A.D."/>
            <person name="Mardanova A.M."/>
            <person name="Maria S.N."/>
            <person name="Sergey M.Y."/>
            <person name="Sharipova M.R."/>
        </authorList>
    </citation>
    <scope>NUCLEOTIDE SEQUENCE [LARGE SCALE GENOMIC DNA]</scope>
    <source>
        <strain evidence="2 4">M2.11</strain>
    </source>
</reference>
<dbReference type="EMBL" id="JAAIWK010000043">
    <property type="protein sequence ID" value="NEY21656.1"/>
    <property type="molecule type" value="Genomic_DNA"/>
</dbReference>
<dbReference type="Proteomes" id="UP000030588">
    <property type="component" value="Unassembled WGS sequence"/>
</dbReference>
<keyword evidence="5" id="KW-1185">Reference proteome</keyword>
<comment type="caution">
    <text evidence="2">The sequence shown here is derived from an EMBL/GenBank/DDBJ whole genome shotgun (WGS) entry which is preliminary data.</text>
</comment>
<dbReference type="InterPro" id="IPR052539">
    <property type="entry name" value="MGD_biosynthesis_adapter"/>
</dbReference>
<dbReference type="Gene3D" id="3.40.50.300">
    <property type="entry name" value="P-loop containing nucleotide triphosphate hydrolases"/>
    <property type="match status" value="1"/>
</dbReference>
<evidence type="ECO:0000259" key="1">
    <source>
        <dbReference type="Pfam" id="PF03205"/>
    </source>
</evidence>
<dbReference type="PANTHER" id="PTHR40072:SF1">
    <property type="entry name" value="MOLYBDOPTERIN-GUANINE DINUCLEOTIDE BIOSYNTHESIS ADAPTER PROTEIN"/>
    <property type="match status" value="1"/>
</dbReference>
<dbReference type="OrthoDB" id="9786803at2"/>
<dbReference type="GO" id="GO:0005525">
    <property type="term" value="F:GTP binding"/>
    <property type="evidence" value="ECO:0007669"/>
    <property type="project" value="InterPro"/>
</dbReference>
<dbReference type="Proteomes" id="UP000476934">
    <property type="component" value="Unassembled WGS sequence"/>
</dbReference>
<dbReference type="InterPro" id="IPR027417">
    <property type="entry name" value="P-loop_NTPase"/>
</dbReference>
<feature type="domain" description="Molybdopterin-guanine dinucleotide biosynthesis protein B (MobB)" evidence="1">
    <location>
        <begin position="3"/>
        <end position="131"/>
    </location>
</feature>
<dbReference type="STRING" id="363870.NG54_10430"/>
<gene>
    <name evidence="3" type="primary">mobB</name>
    <name evidence="3" type="ORF">G4D61_17195</name>
    <name evidence="2" type="ORF">NG54_10430</name>
</gene>
<evidence type="ECO:0000313" key="5">
    <source>
        <dbReference type="Proteomes" id="UP000476934"/>
    </source>
</evidence>
<dbReference type="RefSeq" id="WP_025727956.1">
    <property type="nucleotide sequence ID" value="NZ_JAAIWK010000043.1"/>
</dbReference>
<evidence type="ECO:0000313" key="3">
    <source>
        <dbReference type="EMBL" id="NEY21656.1"/>
    </source>
</evidence>
<organism evidence="2 4">
    <name type="scientific">Heyndrickxia ginsengihumi</name>
    <dbReference type="NCBI Taxonomy" id="363870"/>
    <lineage>
        <taxon>Bacteria</taxon>
        <taxon>Bacillati</taxon>
        <taxon>Bacillota</taxon>
        <taxon>Bacilli</taxon>
        <taxon>Bacillales</taxon>
        <taxon>Bacillaceae</taxon>
        <taxon>Heyndrickxia</taxon>
    </lineage>
</organism>
<dbReference type="PANTHER" id="PTHR40072">
    <property type="entry name" value="MOLYBDOPTERIN-GUANINE DINUCLEOTIDE BIOSYNTHESIS ADAPTER PROTEIN-RELATED"/>
    <property type="match status" value="1"/>
</dbReference>
<proteinExistence type="predicted"/>
<reference evidence="3" key="2">
    <citation type="submission" date="2020-02" db="EMBL/GenBank/DDBJ databases">
        <authorList>
            <person name="Feng H."/>
        </authorList>
    </citation>
    <scope>NUCLEOTIDE SEQUENCE [LARGE SCALE GENOMIC DNA]</scope>
    <source>
        <strain evidence="3">Gsoil 114</strain>
    </source>
</reference>
<name>A0A0A6VAJ3_9BACI</name>
<sequence length="166" mass="18818">MNILQIVGYQDSGKTTLMEKLVNMLSDQGFRVGTLKHHGHGGAPMLPAQKDSTRHFEAGSMMAGVEGEGTLSLAIHNNNGWQIDELVDFYRTLPLDILLIEGFKKASYPKLVCLRNDEEDLQLLELSNVVAAFSFNRIEHPRCFLIQKEESYRKWLLDYMMGESNV</sequence>
<reference evidence="3 5" key="3">
    <citation type="submission" date="2020-03" db="EMBL/GenBank/DDBJ databases">
        <title>Bacillus aquiflavi sp. nov., isolated from yellow water of strong flavor Chinese baijiu in Yibin region of China.</title>
        <authorList>
            <person name="Xie J."/>
        </authorList>
    </citation>
    <scope>NUCLEOTIDE SEQUENCE [LARGE SCALE GENOMIC DNA]</scope>
    <source>
        <strain evidence="3 5">Gsoil 114</strain>
    </source>
</reference>
<dbReference type="Pfam" id="PF03205">
    <property type="entry name" value="MobB"/>
    <property type="match status" value="1"/>
</dbReference>
<dbReference type="AlphaFoldDB" id="A0A0A6VAJ3"/>
<evidence type="ECO:0000313" key="2">
    <source>
        <dbReference type="EMBL" id="KHD85250.1"/>
    </source>
</evidence>
<evidence type="ECO:0000313" key="4">
    <source>
        <dbReference type="Proteomes" id="UP000030588"/>
    </source>
</evidence>
<dbReference type="GO" id="GO:0006777">
    <property type="term" value="P:Mo-molybdopterin cofactor biosynthetic process"/>
    <property type="evidence" value="ECO:0007669"/>
    <property type="project" value="InterPro"/>
</dbReference>
<dbReference type="SUPFAM" id="SSF52540">
    <property type="entry name" value="P-loop containing nucleoside triphosphate hydrolases"/>
    <property type="match status" value="1"/>
</dbReference>
<dbReference type="EMBL" id="JRUN01000028">
    <property type="protein sequence ID" value="KHD85250.1"/>
    <property type="molecule type" value="Genomic_DNA"/>
</dbReference>